<protein>
    <submittedName>
        <fullName evidence="1">Uncharacterized protein</fullName>
    </submittedName>
</protein>
<keyword evidence="2" id="KW-1185">Reference proteome</keyword>
<proteinExistence type="predicted"/>
<dbReference type="Proteomes" id="UP001062846">
    <property type="component" value="Chromosome 5"/>
</dbReference>
<evidence type="ECO:0000313" key="2">
    <source>
        <dbReference type="Proteomes" id="UP001062846"/>
    </source>
</evidence>
<dbReference type="EMBL" id="CM046392">
    <property type="protein sequence ID" value="KAI8554454.1"/>
    <property type="molecule type" value="Genomic_DNA"/>
</dbReference>
<name>A0ACC0NNS2_RHOML</name>
<evidence type="ECO:0000313" key="1">
    <source>
        <dbReference type="EMBL" id="KAI8554454.1"/>
    </source>
</evidence>
<accession>A0ACC0NNS2</accession>
<gene>
    <name evidence="1" type="ORF">RHMOL_Rhmol05G0100200</name>
</gene>
<comment type="caution">
    <text evidence="1">The sequence shown here is derived from an EMBL/GenBank/DDBJ whole genome shotgun (WGS) entry which is preliminary data.</text>
</comment>
<reference evidence="1" key="1">
    <citation type="submission" date="2022-02" db="EMBL/GenBank/DDBJ databases">
        <title>Plant Genome Project.</title>
        <authorList>
            <person name="Zhang R.-G."/>
        </authorList>
    </citation>
    <scope>NUCLEOTIDE SEQUENCE</scope>
    <source>
        <strain evidence="1">AT1</strain>
    </source>
</reference>
<sequence>MVSGGFTTRGFGYGESVDDYKVVILFSNIAKANVYSLRTNSWGNKISMIESHEDEVEDDMAQYSYKN</sequence>
<organism evidence="1 2">
    <name type="scientific">Rhododendron molle</name>
    <name type="common">Chinese azalea</name>
    <name type="synonym">Azalea mollis</name>
    <dbReference type="NCBI Taxonomy" id="49168"/>
    <lineage>
        <taxon>Eukaryota</taxon>
        <taxon>Viridiplantae</taxon>
        <taxon>Streptophyta</taxon>
        <taxon>Embryophyta</taxon>
        <taxon>Tracheophyta</taxon>
        <taxon>Spermatophyta</taxon>
        <taxon>Magnoliopsida</taxon>
        <taxon>eudicotyledons</taxon>
        <taxon>Gunneridae</taxon>
        <taxon>Pentapetalae</taxon>
        <taxon>asterids</taxon>
        <taxon>Ericales</taxon>
        <taxon>Ericaceae</taxon>
        <taxon>Ericoideae</taxon>
        <taxon>Rhodoreae</taxon>
        <taxon>Rhododendron</taxon>
    </lineage>
</organism>